<dbReference type="EMBL" id="CP124616">
    <property type="protein sequence ID" value="WGW04705.1"/>
    <property type="molecule type" value="Genomic_DNA"/>
</dbReference>
<dbReference type="PIRSF" id="PIRSF031900">
    <property type="entry name" value="UCP031900"/>
    <property type="match status" value="1"/>
</dbReference>
<evidence type="ECO:0000256" key="1">
    <source>
        <dbReference type="SAM" id="SignalP"/>
    </source>
</evidence>
<dbReference type="InterPro" id="IPR027372">
    <property type="entry name" value="Phytase-like_dom"/>
</dbReference>
<feature type="domain" description="Phytase-like" evidence="2">
    <location>
        <begin position="44"/>
        <end position="281"/>
    </location>
</feature>
<evidence type="ECO:0000259" key="2">
    <source>
        <dbReference type="Pfam" id="PF13449"/>
    </source>
</evidence>
<keyword evidence="1" id="KW-0732">Signal</keyword>
<dbReference type="SUPFAM" id="SSF101898">
    <property type="entry name" value="NHL repeat"/>
    <property type="match status" value="1"/>
</dbReference>
<evidence type="ECO:0000313" key="4">
    <source>
        <dbReference type="Proteomes" id="UP001241605"/>
    </source>
</evidence>
<dbReference type="Proteomes" id="UP001241605">
    <property type="component" value="Chromosome"/>
</dbReference>
<dbReference type="RefSeq" id="WP_282301341.1">
    <property type="nucleotide sequence ID" value="NZ_CP124616.1"/>
</dbReference>
<gene>
    <name evidence="3" type="ORF">QF118_03900</name>
</gene>
<dbReference type="InterPro" id="IPR011042">
    <property type="entry name" value="6-blade_b-propeller_TolB-like"/>
</dbReference>
<reference evidence="3 4" key="1">
    <citation type="submission" date="2023-05" db="EMBL/GenBank/DDBJ databases">
        <title>YMD87, complete Genome.</title>
        <authorList>
            <person name="Zhang J."/>
            <person name="Xu X."/>
        </authorList>
    </citation>
    <scope>NUCLEOTIDE SEQUENCE [LARGE SCALE GENOMIC DNA]</scope>
    <source>
        <strain evidence="3 4">YMD87</strain>
    </source>
</reference>
<evidence type="ECO:0000313" key="3">
    <source>
        <dbReference type="EMBL" id="WGW04705.1"/>
    </source>
</evidence>
<name>A0ABY8QJL2_9RHOB</name>
<sequence length="306" mass="33943">MKTPNLGSLLAVGLTCLFAQVTTVLAAEKATYLGSYTWRSGDAELGGLSGIEITDNGMGFVALSDRAKLVKGSFTRDKTRITGVQNAGWQALRDPKGQPLKDALADSEGLALADDGTLFISFEWRHRVWAYSPGGKATALPRAQDFKGLQANSGLEALAIDARGRLYTLPERSGQMTRPFPVWRFDGKGWSQPFSLRRDAGFLPVGADFGPDGWFYLLERQFTGYGFRSRVRRFDVTGDKVHREETLLESPALRHDNLEGISVWRANDGTIRMTMVSDDNFRPFLQRTEFVEYAVTESLASQSTKR</sequence>
<protein>
    <submittedName>
        <fullName evidence="3">Esterase-like activity of phytase family protein</fullName>
    </submittedName>
</protein>
<feature type="chain" id="PRO_5047273927" evidence="1">
    <location>
        <begin position="27"/>
        <end position="306"/>
    </location>
</feature>
<dbReference type="InterPro" id="IPR014567">
    <property type="entry name" value="UCP031900"/>
</dbReference>
<proteinExistence type="predicted"/>
<keyword evidence="4" id="KW-1185">Reference proteome</keyword>
<feature type="signal peptide" evidence="1">
    <location>
        <begin position="1"/>
        <end position="26"/>
    </location>
</feature>
<organism evidence="3 4">
    <name type="scientific">Tropicibacter oceani</name>
    <dbReference type="NCBI Taxonomy" id="3058420"/>
    <lineage>
        <taxon>Bacteria</taxon>
        <taxon>Pseudomonadati</taxon>
        <taxon>Pseudomonadota</taxon>
        <taxon>Alphaproteobacteria</taxon>
        <taxon>Rhodobacterales</taxon>
        <taxon>Roseobacteraceae</taxon>
        <taxon>Tropicibacter</taxon>
    </lineage>
</organism>
<dbReference type="Gene3D" id="2.120.10.30">
    <property type="entry name" value="TolB, C-terminal domain"/>
    <property type="match status" value="1"/>
</dbReference>
<accession>A0ABY8QJL2</accession>
<dbReference type="Pfam" id="PF13449">
    <property type="entry name" value="Phytase-like"/>
    <property type="match status" value="1"/>
</dbReference>